<dbReference type="Pfam" id="PF04932">
    <property type="entry name" value="Wzy_C"/>
    <property type="match status" value="1"/>
</dbReference>
<comment type="subcellular location">
    <subcellularLocation>
        <location evidence="1">Membrane</location>
        <topology evidence="1">Multi-pass membrane protein</topology>
    </subcellularLocation>
</comment>
<dbReference type="GO" id="GO:0016020">
    <property type="term" value="C:membrane"/>
    <property type="evidence" value="ECO:0007669"/>
    <property type="project" value="UniProtKB-SubCell"/>
</dbReference>
<evidence type="ECO:0000256" key="2">
    <source>
        <dbReference type="ARBA" id="ARBA00022692"/>
    </source>
</evidence>
<evidence type="ECO:0000256" key="1">
    <source>
        <dbReference type="ARBA" id="ARBA00004141"/>
    </source>
</evidence>
<keyword evidence="2 5" id="KW-0812">Transmembrane</keyword>
<feature type="transmembrane region" description="Helical" evidence="5">
    <location>
        <begin position="213"/>
        <end position="232"/>
    </location>
</feature>
<protein>
    <submittedName>
        <fullName evidence="7">Lipid A core-O-antigen ligase and related enzymes</fullName>
    </submittedName>
</protein>
<evidence type="ECO:0000256" key="5">
    <source>
        <dbReference type="SAM" id="Phobius"/>
    </source>
</evidence>
<dbReference type="PANTHER" id="PTHR37422:SF13">
    <property type="entry name" value="LIPOPOLYSACCHARIDE BIOSYNTHESIS PROTEIN PA4999-RELATED"/>
    <property type="match status" value="1"/>
</dbReference>
<evidence type="ECO:0000313" key="7">
    <source>
        <dbReference type="EMBL" id="CYU57425.1"/>
    </source>
</evidence>
<dbReference type="GO" id="GO:0016874">
    <property type="term" value="F:ligase activity"/>
    <property type="evidence" value="ECO:0007669"/>
    <property type="project" value="UniProtKB-KW"/>
</dbReference>
<dbReference type="InterPro" id="IPR051533">
    <property type="entry name" value="WaaL-like"/>
</dbReference>
<organism evidence="7 8">
    <name type="scientific">Streptococcus suis</name>
    <dbReference type="NCBI Taxonomy" id="1307"/>
    <lineage>
        <taxon>Bacteria</taxon>
        <taxon>Bacillati</taxon>
        <taxon>Bacillota</taxon>
        <taxon>Bacilli</taxon>
        <taxon>Lactobacillales</taxon>
        <taxon>Streptococcaceae</taxon>
        <taxon>Streptococcus</taxon>
    </lineage>
</organism>
<feature type="transmembrane region" description="Helical" evidence="5">
    <location>
        <begin position="391"/>
        <end position="413"/>
    </location>
</feature>
<feature type="transmembrane region" description="Helical" evidence="5">
    <location>
        <begin position="261"/>
        <end position="277"/>
    </location>
</feature>
<evidence type="ECO:0000313" key="8">
    <source>
        <dbReference type="Proteomes" id="UP000072794"/>
    </source>
</evidence>
<feature type="transmembrane region" description="Helical" evidence="5">
    <location>
        <begin position="166"/>
        <end position="193"/>
    </location>
</feature>
<dbReference type="EMBL" id="FIHA01000002">
    <property type="protein sequence ID" value="CYU57425.1"/>
    <property type="molecule type" value="Genomic_DNA"/>
</dbReference>
<feature type="transmembrane region" description="Helical" evidence="5">
    <location>
        <begin position="31"/>
        <end position="48"/>
    </location>
</feature>
<evidence type="ECO:0000259" key="6">
    <source>
        <dbReference type="Pfam" id="PF04932"/>
    </source>
</evidence>
<feature type="domain" description="O-antigen ligase-related" evidence="6">
    <location>
        <begin position="249"/>
        <end position="372"/>
    </location>
</feature>
<evidence type="ECO:0000256" key="3">
    <source>
        <dbReference type="ARBA" id="ARBA00022989"/>
    </source>
</evidence>
<feature type="transmembrane region" description="Helical" evidence="5">
    <location>
        <begin position="83"/>
        <end position="100"/>
    </location>
</feature>
<proteinExistence type="predicted"/>
<dbReference type="InterPro" id="IPR007016">
    <property type="entry name" value="O-antigen_ligase-rel_domated"/>
</dbReference>
<gene>
    <name evidence="7" type="ORF">ERS132414_00160</name>
</gene>
<evidence type="ECO:0000256" key="4">
    <source>
        <dbReference type="ARBA" id="ARBA00023136"/>
    </source>
</evidence>
<reference evidence="7 8" key="1">
    <citation type="submission" date="2016-02" db="EMBL/GenBank/DDBJ databases">
        <authorList>
            <consortium name="Pathogen Informatics"/>
        </authorList>
    </citation>
    <scope>NUCLEOTIDE SEQUENCE [LARGE SCALE GENOMIC DNA]</scope>
    <source>
        <strain evidence="7 8">LSS52</strain>
    </source>
</reference>
<keyword evidence="4 5" id="KW-0472">Membrane</keyword>
<feature type="transmembrane region" description="Helical" evidence="5">
    <location>
        <begin position="55"/>
        <end position="77"/>
    </location>
</feature>
<name>A0A0Z8E8U2_STRSU</name>
<dbReference type="PANTHER" id="PTHR37422">
    <property type="entry name" value="TEICHURONIC ACID BIOSYNTHESIS PROTEIN TUAE"/>
    <property type="match status" value="1"/>
</dbReference>
<keyword evidence="7" id="KW-0436">Ligase</keyword>
<feature type="transmembrane region" description="Helical" evidence="5">
    <location>
        <begin position="356"/>
        <end position="379"/>
    </location>
</feature>
<dbReference type="AlphaFoldDB" id="A0A0Z8E8U2"/>
<feature type="transmembrane region" description="Helical" evidence="5">
    <location>
        <begin position="135"/>
        <end position="154"/>
    </location>
</feature>
<dbReference type="Proteomes" id="UP000072794">
    <property type="component" value="Unassembled WGS sequence"/>
</dbReference>
<feature type="transmembrane region" description="Helical" evidence="5">
    <location>
        <begin position="239"/>
        <end position="255"/>
    </location>
</feature>
<sequence>MVRSMKKNYGLEFIFLLFGSGMIFYQLFPPIVVSLTSMAFFTFCFYSLKARYSVIETLVLLTIIGIPTSMISILGISYSIFPLTWYTTFILCSIFLIILTGKLRKSYFLSITFFAIIEFTLCLMANSFTDAMKQYLMIISFLFVFFIGEYLKVNVKNDCFYNDLRFLYLIGVFCVANQVLFQKFYILITGSVIGHYIIMGQSRVAYGGIMGDFSFATLYLASGCLLILLLYLNDKRFKFWLFFISESFLLLSMLVVSSRTGIVSLVITVVLYFIFNFKKIPKRMLVVLALGCTGVPILIDKILSSRGGQALLETSGRSENYLQSITFWLEKPLFGYGLGLENLYHSTGLAVPHNFFIQYLLQMGLVGLFLIIIPFIIFITNDVLRNNYSKWLFLLVVIGSMFIPDIVSSRFLYGIVLLCTIENRMFDYNNLEVLKSET</sequence>
<accession>A0A0Z8E8U2</accession>
<feature type="transmembrane region" description="Helical" evidence="5">
    <location>
        <begin position="284"/>
        <end position="303"/>
    </location>
</feature>
<feature type="transmembrane region" description="Helical" evidence="5">
    <location>
        <begin position="107"/>
        <end position="129"/>
    </location>
</feature>
<keyword evidence="3 5" id="KW-1133">Transmembrane helix</keyword>